<dbReference type="PANTHER" id="PTHR44591">
    <property type="entry name" value="STRESS RESPONSE REGULATOR PROTEIN 1"/>
    <property type="match status" value="1"/>
</dbReference>
<evidence type="ECO:0000313" key="5">
    <source>
        <dbReference type="Proteomes" id="UP000245048"/>
    </source>
</evidence>
<dbReference type="InterPro" id="IPR036890">
    <property type="entry name" value="HATPase_C_sf"/>
</dbReference>
<dbReference type="InterPro" id="IPR050595">
    <property type="entry name" value="Bact_response_regulator"/>
</dbReference>
<dbReference type="CDD" id="cd00156">
    <property type="entry name" value="REC"/>
    <property type="match status" value="1"/>
</dbReference>
<evidence type="ECO:0000313" key="4">
    <source>
        <dbReference type="EMBL" id="PWC27582.1"/>
    </source>
</evidence>
<feature type="modified residue" description="4-aspartylphosphate" evidence="2">
    <location>
        <position position="71"/>
    </location>
</feature>
<protein>
    <submittedName>
        <fullName evidence="4">Response regulator receiver protein</fullName>
    </submittedName>
</protein>
<dbReference type="Gene3D" id="3.30.565.10">
    <property type="entry name" value="Histidine kinase-like ATPase, C-terminal domain"/>
    <property type="match status" value="1"/>
</dbReference>
<dbReference type="SMART" id="SM00448">
    <property type="entry name" value="REC"/>
    <property type="match status" value="1"/>
</dbReference>
<dbReference type="OrthoDB" id="9793549at2"/>
<keyword evidence="5" id="KW-1185">Reference proteome</keyword>
<name>A0A2U1V0Z7_9PROT</name>
<evidence type="ECO:0000256" key="2">
    <source>
        <dbReference type="PROSITE-ProRule" id="PRU00169"/>
    </source>
</evidence>
<keyword evidence="1 2" id="KW-0597">Phosphoprotein</keyword>
<accession>A0A2U1V0Z7</accession>
<dbReference type="PANTHER" id="PTHR44591:SF3">
    <property type="entry name" value="RESPONSE REGULATORY DOMAIN-CONTAINING PROTEIN"/>
    <property type="match status" value="1"/>
</dbReference>
<proteinExistence type="predicted"/>
<dbReference type="AlphaFoldDB" id="A0A2U1V0Z7"/>
<dbReference type="GO" id="GO:0000160">
    <property type="term" value="P:phosphorelay signal transduction system"/>
    <property type="evidence" value="ECO:0007669"/>
    <property type="project" value="InterPro"/>
</dbReference>
<evidence type="ECO:0000256" key="1">
    <source>
        <dbReference type="ARBA" id="ARBA00022553"/>
    </source>
</evidence>
<dbReference type="Proteomes" id="UP000245048">
    <property type="component" value="Unassembled WGS sequence"/>
</dbReference>
<dbReference type="InterPro" id="IPR011006">
    <property type="entry name" value="CheY-like_superfamily"/>
</dbReference>
<evidence type="ECO:0000259" key="3">
    <source>
        <dbReference type="PROSITE" id="PS50110"/>
    </source>
</evidence>
<dbReference type="InterPro" id="IPR001789">
    <property type="entry name" value="Sig_transdc_resp-reg_receiver"/>
</dbReference>
<reference evidence="5" key="1">
    <citation type="submission" date="2017-10" db="EMBL/GenBank/DDBJ databases">
        <authorList>
            <person name="Toshchakov S.V."/>
            <person name="Goeva M.A."/>
        </authorList>
    </citation>
    <scope>NUCLEOTIDE SEQUENCE [LARGE SCALE GENOMIC DNA]</scope>
    <source>
        <strain evidence="5">JR1/69-1-13</strain>
    </source>
</reference>
<dbReference type="Gene3D" id="3.40.50.2300">
    <property type="match status" value="1"/>
</dbReference>
<dbReference type="EMBL" id="PDOA01000013">
    <property type="protein sequence ID" value="PWC27582.1"/>
    <property type="molecule type" value="Genomic_DNA"/>
</dbReference>
<comment type="caution">
    <text evidence="4">The sequence shown here is derived from an EMBL/GenBank/DDBJ whole genome shotgun (WGS) entry which is preliminary data.</text>
</comment>
<dbReference type="RefSeq" id="WP_109518220.1">
    <property type="nucleotide sequence ID" value="NZ_PDOA01000013.1"/>
</dbReference>
<gene>
    <name evidence="4" type="ORF">CR165_17410</name>
</gene>
<dbReference type="SUPFAM" id="SSF55874">
    <property type="entry name" value="ATPase domain of HSP90 chaperone/DNA topoisomerase II/histidine kinase"/>
    <property type="match status" value="1"/>
</dbReference>
<feature type="domain" description="Response regulatory" evidence="3">
    <location>
        <begin position="20"/>
        <end position="138"/>
    </location>
</feature>
<dbReference type="SUPFAM" id="SSF52172">
    <property type="entry name" value="CheY-like"/>
    <property type="match status" value="1"/>
</dbReference>
<dbReference type="PROSITE" id="PS50110">
    <property type="entry name" value="RESPONSE_REGULATORY"/>
    <property type="match status" value="1"/>
</dbReference>
<dbReference type="Pfam" id="PF00072">
    <property type="entry name" value="Response_reg"/>
    <property type="match status" value="1"/>
</dbReference>
<sequence>MPPASATPPGPAGADARAVNILLVDDDRTSLLAMEQCLEQLGHRVHTAGNGAEAFALLRENPGMADLVMTDRTMPVMDGLGLTRRLKREPQTRHMPVIILTGAADSEDVSAGIEAGAFYYLTKPPVEKVVASVVNSAIREVARQRKLRADLAGHQQAFRFMQAVKFRLRRPEEVEPVVSMLASMQDTPDRAIQGIYELVQNAVEHGVLRFGFQEKARLMMQGQWQQALAERSQEARFAESWVEAAAIRRQDGIYISVADNGPGFDWRPYLTADPSRAAASCGRGISRAANFAFDRLSFDKTGNKAIGFIAQERDVKW</sequence>
<organism evidence="4 5">
    <name type="scientific">Teichococcus aestuarii</name>
    <dbReference type="NCBI Taxonomy" id="568898"/>
    <lineage>
        <taxon>Bacteria</taxon>
        <taxon>Pseudomonadati</taxon>
        <taxon>Pseudomonadota</taxon>
        <taxon>Alphaproteobacteria</taxon>
        <taxon>Acetobacterales</taxon>
        <taxon>Roseomonadaceae</taxon>
        <taxon>Roseomonas</taxon>
    </lineage>
</organism>